<accession>A0A7X2NL85</accession>
<comment type="caution">
    <text evidence="1">The sequence shown here is derived from an EMBL/GenBank/DDBJ whole genome shotgun (WGS) entry which is preliminary data.</text>
</comment>
<proteinExistence type="predicted"/>
<dbReference type="Proteomes" id="UP000429958">
    <property type="component" value="Unassembled WGS sequence"/>
</dbReference>
<gene>
    <name evidence="1" type="ORF">FYJ39_10150</name>
</gene>
<evidence type="ECO:0000313" key="2">
    <source>
        <dbReference type="Proteomes" id="UP000429958"/>
    </source>
</evidence>
<evidence type="ECO:0000313" key="1">
    <source>
        <dbReference type="EMBL" id="MSS36929.1"/>
    </source>
</evidence>
<organism evidence="1 2">
    <name type="scientific">Clostridium porci</name>
    <dbReference type="NCBI Taxonomy" id="2605778"/>
    <lineage>
        <taxon>Bacteria</taxon>
        <taxon>Bacillati</taxon>
        <taxon>Bacillota</taxon>
        <taxon>Clostridia</taxon>
        <taxon>Eubacteriales</taxon>
        <taxon>Clostridiaceae</taxon>
        <taxon>Clostridium</taxon>
    </lineage>
</organism>
<dbReference type="AlphaFoldDB" id="A0A7X2NL85"/>
<name>A0A7X2NL85_9CLOT</name>
<dbReference type="RefSeq" id="WP_154472376.1">
    <property type="nucleotide sequence ID" value="NZ_DBEWUL010000123.1"/>
</dbReference>
<keyword evidence="2" id="KW-1185">Reference proteome</keyword>
<reference evidence="1 2" key="1">
    <citation type="submission" date="2019-08" db="EMBL/GenBank/DDBJ databases">
        <title>In-depth cultivation of the pig gut microbiome towards novel bacterial diversity and tailored functional studies.</title>
        <authorList>
            <person name="Wylensek D."/>
            <person name="Hitch T.C.A."/>
            <person name="Clavel T."/>
        </authorList>
    </citation>
    <scope>NUCLEOTIDE SEQUENCE [LARGE SCALE GENOMIC DNA]</scope>
    <source>
        <strain evidence="1 2">WCA-389-WT-23D1</strain>
    </source>
</reference>
<sequence>MMTKSEYADSKKRQQAFMKALRQYQEKGGRILVDGEEAEESDWERIFEMGEDGGCYMGDYIGASPGCLDEIHFNKVNLWGPSTNKKRK</sequence>
<dbReference type="EMBL" id="VUMD01000008">
    <property type="protein sequence ID" value="MSS36929.1"/>
    <property type="molecule type" value="Genomic_DNA"/>
</dbReference>
<protein>
    <submittedName>
        <fullName evidence="1">Uncharacterized protein</fullName>
    </submittedName>
</protein>